<dbReference type="SMART" id="SM00268">
    <property type="entry name" value="ACTIN"/>
    <property type="match status" value="1"/>
</dbReference>
<dbReference type="PRINTS" id="PR00190">
    <property type="entry name" value="ACTIN"/>
</dbReference>
<dbReference type="PROSITE" id="PS01132">
    <property type="entry name" value="ACTINS_ACT_LIKE"/>
    <property type="match status" value="1"/>
</dbReference>
<dbReference type="AlphaFoldDB" id="A0A0B1T9F6"/>
<dbReference type="InterPro" id="IPR004001">
    <property type="entry name" value="Actin_CS"/>
</dbReference>
<keyword evidence="7" id="KW-0206">Cytoskeleton</keyword>
<protein>
    <submittedName>
        <fullName evidence="10">Actin</fullName>
    </submittedName>
</protein>
<evidence type="ECO:0000256" key="4">
    <source>
        <dbReference type="ARBA" id="ARBA00022741"/>
    </source>
</evidence>
<dbReference type="InterPro" id="IPR043129">
    <property type="entry name" value="ATPase_NBD"/>
</dbReference>
<dbReference type="InterPro" id="IPR004000">
    <property type="entry name" value="Actin"/>
</dbReference>
<dbReference type="Gene3D" id="3.90.640.10">
    <property type="entry name" value="Actin, Chain A, domain 4"/>
    <property type="match status" value="1"/>
</dbReference>
<keyword evidence="11" id="KW-1185">Reference proteome</keyword>
<dbReference type="Pfam" id="PF00022">
    <property type="entry name" value="Actin"/>
    <property type="match status" value="1"/>
</dbReference>
<dbReference type="PROSITE" id="PS00432">
    <property type="entry name" value="ACTINS_2"/>
    <property type="match status" value="1"/>
</dbReference>
<dbReference type="EMBL" id="KN551645">
    <property type="protein sequence ID" value="KHJ92005.1"/>
    <property type="molecule type" value="Genomic_DNA"/>
</dbReference>
<accession>A0A0B1T9F6</accession>
<evidence type="ECO:0000256" key="1">
    <source>
        <dbReference type="ARBA" id="ARBA00004245"/>
    </source>
</evidence>
<evidence type="ECO:0000256" key="8">
    <source>
        <dbReference type="ARBA" id="ARBA00049360"/>
    </source>
</evidence>
<dbReference type="GO" id="GO:0005524">
    <property type="term" value="F:ATP binding"/>
    <property type="evidence" value="ECO:0007669"/>
    <property type="project" value="UniProtKB-KW"/>
</dbReference>
<name>A0A0B1T9F6_OESDE</name>
<sequence>MNDGMDALVIDNGSALCKAGFAGDDAPKVVFSSVVGRNRHPMVAIRFGNGESYVGHQAQNMRGVLSLRYPIQQGKVTSWEDMEKIWDYTFTSELRVSPEDRPVLLTEPPLNPKRNREKMSQIMFETFNTPAVYVAMQSVLSMFAAGRSAGIVLETGEGVTHAVPIYEGYALPHAIQRLDLAGHSLTDYLMRILTERGYTFTTTADREIVRDIKEKLCYVAPNFEQELAITSSCSSREQRYQLPDGQVITLGDERFRCPEVLFKPHLVGRESLGIHEITHKCIMKCDVDIRKIFYGNILLSGGTSMLPGFAERMQQEIQLLVPNTVRVKTVASPERKYSAWIGGSILASLSSFEKLWVSKQDYEESGPSVIHRKCF</sequence>
<comment type="similarity">
    <text evidence="2 9">Belongs to the actin family.</text>
</comment>
<dbReference type="PANTHER" id="PTHR11937">
    <property type="entry name" value="ACTIN"/>
    <property type="match status" value="1"/>
</dbReference>
<organism evidence="10 11">
    <name type="scientific">Oesophagostomum dentatum</name>
    <name type="common">Nodular worm</name>
    <dbReference type="NCBI Taxonomy" id="61180"/>
    <lineage>
        <taxon>Eukaryota</taxon>
        <taxon>Metazoa</taxon>
        <taxon>Ecdysozoa</taxon>
        <taxon>Nematoda</taxon>
        <taxon>Chromadorea</taxon>
        <taxon>Rhabditida</taxon>
        <taxon>Rhabditina</taxon>
        <taxon>Rhabditomorpha</taxon>
        <taxon>Strongyloidea</taxon>
        <taxon>Strongylidae</taxon>
        <taxon>Oesophagostomum</taxon>
    </lineage>
</organism>
<dbReference type="FunFam" id="3.30.420.40:FF:000058">
    <property type="entry name" value="Putative actin-related protein 5"/>
    <property type="match status" value="1"/>
</dbReference>
<evidence type="ECO:0000313" key="11">
    <source>
        <dbReference type="Proteomes" id="UP000053660"/>
    </source>
</evidence>
<evidence type="ECO:0000256" key="6">
    <source>
        <dbReference type="ARBA" id="ARBA00022840"/>
    </source>
</evidence>
<reference evidence="10 11" key="1">
    <citation type="submission" date="2014-03" db="EMBL/GenBank/DDBJ databases">
        <title>Draft genome of the hookworm Oesophagostomum dentatum.</title>
        <authorList>
            <person name="Mitreva M."/>
        </authorList>
    </citation>
    <scope>NUCLEOTIDE SEQUENCE [LARGE SCALE GENOMIC DNA]</scope>
    <source>
        <strain evidence="10 11">OD-Hann</strain>
    </source>
</reference>
<keyword evidence="6" id="KW-0067">ATP-binding</keyword>
<evidence type="ECO:0000313" key="10">
    <source>
        <dbReference type="EMBL" id="KHJ92005.1"/>
    </source>
</evidence>
<gene>
    <name evidence="10" type="ORF">OESDEN_08119</name>
</gene>
<evidence type="ECO:0000256" key="2">
    <source>
        <dbReference type="ARBA" id="ARBA00006752"/>
    </source>
</evidence>
<dbReference type="FunFam" id="3.30.420.40:FF:000218">
    <property type="entry name" value="actin, alpha sarcomeric/skeletal-like"/>
    <property type="match status" value="1"/>
</dbReference>
<dbReference type="FunFam" id="3.30.420.40:FF:000148">
    <property type="entry name" value="Actin, alpha skeletal muscle"/>
    <property type="match status" value="1"/>
</dbReference>
<dbReference type="InterPro" id="IPR020902">
    <property type="entry name" value="Actin/actin-like_CS"/>
</dbReference>
<comment type="subcellular location">
    <subcellularLocation>
        <location evidence="1">Cytoplasm</location>
        <location evidence="1">Cytoskeleton</location>
    </subcellularLocation>
</comment>
<evidence type="ECO:0000256" key="9">
    <source>
        <dbReference type="RuleBase" id="RU000487"/>
    </source>
</evidence>
<dbReference type="Proteomes" id="UP000053660">
    <property type="component" value="Unassembled WGS sequence"/>
</dbReference>
<dbReference type="GO" id="GO:0016787">
    <property type="term" value="F:hydrolase activity"/>
    <property type="evidence" value="ECO:0007669"/>
    <property type="project" value="UniProtKB-KW"/>
</dbReference>
<keyword evidence="5" id="KW-0378">Hydrolase</keyword>
<evidence type="ECO:0000256" key="5">
    <source>
        <dbReference type="ARBA" id="ARBA00022801"/>
    </source>
</evidence>
<keyword evidence="3" id="KW-0963">Cytoplasm</keyword>
<comment type="catalytic activity">
    <reaction evidence="8">
        <text>ATP + H2O = ADP + phosphate + H(+)</text>
        <dbReference type="Rhea" id="RHEA:13065"/>
        <dbReference type="ChEBI" id="CHEBI:15377"/>
        <dbReference type="ChEBI" id="CHEBI:15378"/>
        <dbReference type="ChEBI" id="CHEBI:30616"/>
        <dbReference type="ChEBI" id="CHEBI:43474"/>
        <dbReference type="ChEBI" id="CHEBI:456216"/>
    </reaction>
</comment>
<dbReference type="OrthoDB" id="337660at2759"/>
<proteinExistence type="inferred from homology"/>
<evidence type="ECO:0000256" key="7">
    <source>
        <dbReference type="ARBA" id="ARBA00023212"/>
    </source>
</evidence>
<keyword evidence="4" id="KW-0547">Nucleotide-binding</keyword>
<dbReference type="GO" id="GO:0005856">
    <property type="term" value="C:cytoskeleton"/>
    <property type="evidence" value="ECO:0007669"/>
    <property type="project" value="UniProtKB-SubCell"/>
</dbReference>
<evidence type="ECO:0000256" key="3">
    <source>
        <dbReference type="ARBA" id="ARBA00022490"/>
    </source>
</evidence>
<dbReference type="SUPFAM" id="SSF53067">
    <property type="entry name" value="Actin-like ATPase domain"/>
    <property type="match status" value="2"/>
</dbReference>
<dbReference type="FunFam" id="3.90.640.10:FF:000047">
    <property type="entry name" value="Actin, alpha skeletal muscle"/>
    <property type="match status" value="1"/>
</dbReference>
<dbReference type="Gene3D" id="3.30.420.40">
    <property type="match status" value="2"/>
</dbReference>